<evidence type="ECO:0000256" key="12">
    <source>
        <dbReference type="ARBA" id="ARBA00023224"/>
    </source>
</evidence>
<dbReference type="Gene3D" id="1.20.1070.10">
    <property type="entry name" value="Rhodopsin 7-helix transmembrane proteins"/>
    <property type="match status" value="1"/>
</dbReference>
<evidence type="ECO:0000256" key="9">
    <source>
        <dbReference type="ARBA" id="ARBA00023136"/>
    </source>
</evidence>
<evidence type="ECO:0000256" key="5">
    <source>
        <dbReference type="ARBA" id="ARBA00022925"/>
    </source>
</evidence>
<evidence type="ECO:0000313" key="16">
    <source>
        <dbReference type="Proteomes" id="UP000076858"/>
    </source>
</evidence>
<keyword evidence="5 14" id="KW-0681">Retinal protein</keyword>
<evidence type="ECO:0000313" key="15">
    <source>
        <dbReference type="EMBL" id="KZS07595.1"/>
    </source>
</evidence>
<dbReference type="GO" id="GO:0007602">
    <property type="term" value="P:phototransduction"/>
    <property type="evidence" value="ECO:0007669"/>
    <property type="project" value="UniProtKB-KW"/>
</dbReference>
<dbReference type="OrthoDB" id="9996086at2759"/>
<keyword evidence="7 14" id="KW-0157">Chromophore</keyword>
<keyword evidence="12 14" id="KW-0807">Transducer</keyword>
<proteinExistence type="inferred from homology"/>
<organism evidence="15 16">
    <name type="scientific">Daphnia magna</name>
    <dbReference type="NCBI Taxonomy" id="35525"/>
    <lineage>
        <taxon>Eukaryota</taxon>
        <taxon>Metazoa</taxon>
        <taxon>Ecdysozoa</taxon>
        <taxon>Arthropoda</taxon>
        <taxon>Crustacea</taxon>
        <taxon>Branchiopoda</taxon>
        <taxon>Diplostraca</taxon>
        <taxon>Cladocera</taxon>
        <taxon>Anomopoda</taxon>
        <taxon>Daphniidae</taxon>
        <taxon>Daphnia</taxon>
    </lineage>
</organism>
<accession>A0A0P5Y4J4</accession>
<feature type="transmembrane region" description="Helical" evidence="14">
    <location>
        <begin position="204"/>
        <end position="225"/>
    </location>
</feature>
<feature type="transmembrane region" description="Helical" evidence="14">
    <location>
        <begin position="245"/>
        <end position="271"/>
    </location>
</feature>
<feature type="transmembrane region" description="Helical" evidence="14">
    <location>
        <begin position="158"/>
        <end position="183"/>
    </location>
</feature>
<comment type="caution">
    <text evidence="15">The sequence shown here is derived from an EMBL/GenBank/DDBJ whole genome shotgun (WGS) entry which is preliminary data.</text>
</comment>
<dbReference type="SUPFAM" id="SSF81321">
    <property type="entry name" value="Family A G protein-coupled receptor-like"/>
    <property type="match status" value="1"/>
</dbReference>
<evidence type="ECO:0000256" key="6">
    <source>
        <dbReference type="ARBA" id="ARBA00022989"/>
    </source>
</evidence>
<keyword evidence="3 14" id="KW-0716">Sensory transduction</keyword>
<comment type="subcellular location">
    <subcellularLocation>
        <location evidence="1 14">Membrane</location>
        <topology evidence="1 14">Multi-pass membrane protein</topology>
    </subcellularLocation>
</comment>
<protein>
    <submittedName>
        <fullName evidence="15">Putative G-protein coupled receptor 45</fullName>
    </submittedName>
</protein>
<dbReference type="InterPro" id="IPR017452">
    <property type="entry name" value="GPCR_Rhodpsn_7TM"/>
</dbReference>
<keyword evidence="6 14" id="KW-1133">Transmembrane helix</keyword>
<dbReference type="GO" id="GO:0004930">
    <property type="term" value="F:G protein-coupled receptor activity"/>
    <property type="evidence" value="ECO:0007669"/>
    <property type="project" value="UniProtKB-KW"/>
</dbReference>
<keyword evidence="16" id="KW-1185">Reference proteome</keyword>
<dbReference type="AlphaFoldDB" id="A0A0P5Y4J4"/>
<reference evidence="15 16" key="1">
    <citation type="submission" date="2016-03" db="EMBL/GenBank/DDBJ databases">
        <title>EvidentialGene: Evidence-directed Construction of Genes on Genomes.</title>
        <authorList>
            <person name="Gilbert D.G."/>
            <person name="Choi J.-H."/>
            <person name="Mockaitis K."/>
            <person name="Colbourne J."/>
            <person name="Pfrender M."/>
        </authorList>
    </citation>
    <scope>NUCLEOTIDE SEQUENCE [LARGE SCALE GENOMIC DNA]</scope>
    <source>
        <strain evidence="15 16">Xinb3</strain>
        <tissue evidence="15">Complete organism</tissue>
    </source>
</reference>
<dbReference type="InterPro" id="IPR001760">
    <property type="entry name" value="Opsin"/>
</dbReference>
<dbReference type="EMBL" id="LRGB01002451">
    <property type="protein sequence ID" value="KZS07595.1"/>
    <property type="molecule type" value="Genomic_DNA"/>
</dbReference>
<feature type="transmembrane region" description="Helical" evidence="14">
    <location>
        <begin position="119"/>
        <end position="138"/>
    </location>
</feature>
<keyword evidence="11 14" id="KW-0675">Receptor</keyword>
<evidence type="ECO:0000256" key="8">
    <source>
        <dbReference type="ARBA" id="ARBA00023040"/>
    </source>
</evidence>
<dbReference type="InterPro" id="IPR000276">
    <property type="entry name" value="GPCR_Rhodpsn"/>
</dbReference>
<feature type="transmembrane region" description="Helical" evidence="14">
    <location>
        <begin position="342"/>
        <end position="361"/>
    </location>
</feature>
<keyword evidence="8 14" id="KW-0297">G-protein coupled receptor</keyword>
<evidence type="ECO:0000256" key="1">
    <source>
        <dbReference type="ARBA" id="ARBA00004141"/>
    </source>
</evidence>
<keyword evidence="10" id="KW-1015">Disulfide bond</keyword>
<feature type="transmembrane region" description="Helical" evidence="14">
    <location>
        <begin position="301"/>
        <end position="322"/>
    </location>
</feature>
<sequence length="541" mass="60675">MHHSMPPETVATDVVMNSSRDDIDDAEKLMETHWRNEVEHINLRIDPRNYSGIPPIGSSYEDYSFWTKEQLILIENFPPNAFIVMGLIVSVIAISGLAANGMVLFIFSRFKRLRSPPANTFIINLALSDMSASALHSMAAYSNFNGRWAFGQLGCELYAMGITCFGLVSILTFSAIACERSLVIGLAETHWKVSKAQAQKACGFIWLHCVILVSLPFFGWSSYVPEGLLTTCSLDYKTRTSFNRAYYVLLLTAGFFLPVLLIFFCYGRILASVTSQARQMICINSQNSVLRKLRRQTEIRTAQIVVTLILVYLTAWTPYAVVTFIGQFGPEEHQLSPMATAISAYFAKTAVVLDPLVYGFSHPHFRNALRRYLSNLRASRISKIGSDIRPRNSSISKCNSKSWPGGMPSSYQSRGMTIYPTSACCALRICQPHNCTRTSVASGEVPVGVVGKSERRNSRNSRMLRTFRELSLNDVRETSLASIHSNCITPASKRPFIRRHMSTPVKSDLLHSFKYKVRDAEFYSEWCGSPTLTDQFAVEAR</sequence>
<dbReference type="GO" id="GO:0009881">
    <property type="term" value="F:photoreceptor activity"/>
    <property type="evidence" value="ECO:0007669"/>
    <property type="project" value="UniProtKB-KW"/>
</dbReference>
<evidence type="ECO:0000256" key="10">
    <source>
        <dbReference type="ARBA" id="ARBA00023157"/>
    </source>
</evidence>
<evidence type="ECO:0000256" key="3">
    <source>
        <dbReference type="ARBA" id="ARBA00022606"/>
    </source>
</evidence>
<name>A0A0P5Y4J4_9CRUS</name>
<dbReference type="GO" id="GO:0016020">
    <property type="term" value="C:membrane"/>
    <property type="evidence" value="ECO:0007669"/>
    <property type="project" value="UniProtKB-SubCell"/>
</dbReference>
<dbReference type="PROSITE" id="PS50262">
    <property type="entry name" value="G_PROTEIN_RECEP_F1_2"/>
    <property type="match status" value="1"/>
</dbReference>
<dbReference type="Pfam" id="PF00001">
    <property type="entry name" value="7tm_1"/>
    <property type="match status" value="1"/>
</dbReference>
<evidence type="ECO:0000256" key="2">
    <source>
        <dbReference type="ARBA" id="ARBA00022543"/>
    </source>
</evidence>
<dbReference type="PANTHER" id="PTHR24240">
    <property type="entry name" value="OPSIN"/>
    <property type="match status" value="1"/>
</dbReference>
<evidence type="ECO:0000256" key="14">
    <source>
        <dbReference type="RuleBase" id="RU004951"/>
    </source>
</evidence>
<dbReference type="STRING" id="35525.A0A0P5Y4J4"/>
<evidence type="ECO:0000256" key="4">
    <source>
        <dbReference type="ARBA" id="ARBA00022692"/>
    </source>
</evidence>
<comment type="similarity">
    <text evidence="14">Belongs to the G-protein coupled receptor 1 family. Opsin subfamily.</text>
</comment>
<dbReference type="InterPro" id="IPR050125">
    <property type="entry name" value="GPCR_opsins"/>
</dbReference>
<evidence type="ECO:0000256" key="7">
    <source>
        <dbReference type="ARBA" id="ARBA00022991"/>
    </source>
</evidence>
<dbReference type="PRINTS" id="PR00238">
    <property type="entry name" value="OPSIN"/>
</dbReference>
<feature type="transmembrane region" description="Helical" evidence="14">
    <location>
        <begin position="81"/>
        <end position="107"/>
    </location>
</feature>
<keyword evidence="13" id="KW-0844">Vision</keyword>
<dbReference type="Proteomes" id="UP000076858">
    <property type="component" value="Unassembled WGS sequence"/>
</dbReference>
<keyword evidence="4 14" id="KW-0812">Transmembrane</keyword>
<dbReference type="PRINTS" id="PR00237">
    <property type="entry name" value="GPCRRHODOPSN"/>
</dbReference>
<dbReference type="GO" id="GO:0007601">
    <property type="term" value="P:visual perception"/>
    <property type="evidence" value="ECO:0007669"/>
    <property type="project" value="UniProtKB-KW"/>
</dbReference>
<evidence type="ECO:0000256" key="13">
    <source>
        <dbReference type="ARBA" id="ARBA00023305"/>
    </source>
</evidence>
<keyword evidence="9 14" id="KW-0472">Membrane</keyword>
<keyword evidence="2 14" id="KW-0600">Photoreceptor protein</keyword>
<gene>
    <name evidence="15" type="ORF">APZ42_028704</name>
</gene>
<evidence type="ECO:0000256" key="11">
    <source>
        <dbReference type="ARBA" id="ARBA00023170"/>
    </source>
</evidence>